<dbReference type="GO" id="GO:0070682">
    <property type="term" value="P:proteasome regulatory particle assembly"/>
    <property type="evidence" value="ECO:0007669"/>
    <property type="project" value="InterPro"/>
</dbReference>
<dbReference type="SUPFAM" id="SSF50156">
    <property type="entry name" value="PDZ domain-like"/>
    <property type="match status" value="1"/>
</dbReference>
<dbReference type="AlphaFoldDB" id="A0AB34JRF8"/>
<dbReference type="SUPFAM" id="SSF52047">
    <property type="entry name" value="RNI-like"/>
    <property type="match status" value="1"/>
</dbReference>
<feature type="region of interest" description="Disordered" evidence="1">
    <location>
        <begin position="276"/>
        <end position="307"/>
    </location>
</feature>
<sequence>MLPKSTSKIGAIAAPPPKKPPPKFNDESYWREQRLAAAATLANQPLPPMLALALAVVGAKPETAALRLSNAAIRDEHLPALVDAMYHSECALRELDLGFNELTDEGLRLLCDALCRKLNEAEWHACAFELAHVYVGGNAISPAALEEAAVRLQRAGREVQIDAAPRLRDAKPLCTVKAIFEGSPASLAGLKEGDVIVAFGPLHTPKAPEKGFQSNAQRQLDAIVYFRDVAFSMAPLVKESVDKPISVIVERPAAPSETPVEGGATAPTEHVRLTLVPKPRGGQGLTGCKLVEVPPPDAKSSKSGKGE</sequence>
<dbReference type="Gene3D" id="3.80.10.10">
    <property type="entry name" value="Ribonuclease Inhibitor"/>
    <property type="match status" value="1"/>
</dbReference>
<name>A0AB34JRF8_PRYPA</name>
<feature type="compositionally biased region" description="Pro residues" evidence="1">
    <location>
        <begin position="14"/>
        <end position="23"/>
    </location>
</feature>
<dbReference type="GO" id="GO:0005634">
    <property type="term" value="C:nucleus"/>
    <property type="evidence" value="ECO:0007669"/>
    <property type="project" value="TreeGrafter"/>
</dbReference>
<dbReference type="InterPro" id="IPR001611">
    <property type="entry name" value="Leu-rich_rpt"/>
</dbReference>
<dbReference type="Gene3D" id="2.30.42.10">
    <property type="match status" value="1"/>
</dbReference>
<keyword evidence="3" id="KW-1185">Reference proteome</keyword>
<dbReference type="Proteomes" id="UP001515480">
    <property type="component" value="Unassembled WGS sequence"/>
</dbReference>
<gene>
    <name evidence="2" type="ORF">AB1Y20_018261</name>
</gene>
<evidence type="ECO:0000313" key="3">
    <source>
        <dbReference type="Proteomes" id="UP001515480"/>
    </source>
</evidence>
<organism evidence="2 3">
    <name type="scientific">Prymnesium parvum</name>
    <name type="common">Toxic golden alga</name>
    <dbReference type="NCBI Taxonomy" id="97485"/>
    <lineage>
        <taxon>Eukaryota</taxon>
        <taxon>Haptista</taxon>
        <taxon>Haptophyta</taxon>
        <taxon>Prymnesiophyceae</taxon>
        <taxon>Prymnesiales</taxon>
        <taxon>Prymnesiaceae</taxon>
        <taxon>Prymnesium</taxon>
    </lineage>
</organism>
<dbReference type="Pfam" id="PF13516">
    <property type="entry name" value="LRR_6"/>
    <property type="match status" value="1"/>
</dbReference>
<dbReference type="PANTHER" id="PTHR12651">
    <property type="entry name" value="26S PROTEASOME NON-ATPASE REGULATORY SUBUNIT 9"/>
    <property type="match status" value="1"/>
</dbReference>
<proteinExistence type="predicted"/>
<reference evidence="2 3" key="1">
    <citation type="journal article" date="2024" name="Science">
        <title>Giant polyketide synthase enzymes in the biosynthesis of giant marine polyether toxins.</title>
        <authorList>
            <person name="Fallon T.R."/>
            <person name="Shende V.V."/>
            <person name="Wierzbicki I.H."/>
            <person name="Pendleton A.L."/>
            <person name="Watervoot N.F."/>
            <person name="Auber R.P."/>
            <person name="Gonzalez D.J."/>
            <person name="Wisecaver J.H."/>
            <person name="Moore B.S."/>
        </authorList>
    </citation>
    <scope>NUCLEOTIDE SEQUENCE [LARGE SCALE GENOMIC DNA]</scope>
    <source>
        <strain evidence="2 3">12B1</strain>
    </source>
</reference>
<dbReference type="SMART" id="SM00368">
    <property type="entry name" value="LRR_RI"/>
    <property type="match status" value="1"/>
</dbReference>
<protein>
    <recommendedName>
        <fullName evidence="4">PDZ domain-containing protein</fullName>
    </recommendedName>
</protein>
<dbReference type="EMBL" id="JBGBPQ010000006">
    <property type="protein sequence ID" value="KAL1523315.1"/>
    <property type="molecule type" value="Genomic_DNA"/>
</dbReference>
<evidence type="ECO:0000313" key="2">
    <source>
        <dbReference type="EMBL" id="KAL1523315.1"/>
    </source>
</evidence>
<evidence type="ECO:0000256" key="1">
    <source>
        <dbReference type="SAM" id="MobiDB-lite"/>
    </source>
</evidence>
<accession>A0AB34JRF8</accession>
<evidence type="ECO:0008006" key="4">
    <source>
        <dbReference type="Google" id="ProtNLM"/>
    </source>
</evidence>
<comment type="caution">
    <text evidence="2">The sequence shown here is derived from an EMBL/GenBank/DDBJ whole genome shotgun (WGS) entry which is preliminary data.</text>
</comment>
<feature type="region of interest" description="Disordered" evidence="1">
    <location>
        <begin position="1"/>
        <end position="26"/>
    </location>
</feature>
<dbReference type="PANTHER" id="PTHR12651:SF1">
    <property type="entry name" value="26S PROTEASOME NON-ATPASE REGULATORY SUBUNIT 9"/>
    <property type="match status" value="1"/>
</dbReference>
<dbReference type="InterPro" id="IPR036034">
    <property type="entry name" value="PDZ_sf"/>
</dbReference>
<dbReference type="InterPro" id="IPR035269">
    <property type="entry name" value="PSMD9"/>
</dbReference>
<dbReference type="GO" id="GO:0005737">
    <property type="term" value="C:cytoplasm"/>
    <property type="evidence" value="ECO:0007669"/>
    <property type="project" value="TreeGrafter"/>
</dbReference>
<dbReference type="InterPro" id="IPR032675">
    <property type="entry name" value="LRR_dom_sf"/>
</dbReference>